<sequence>MLEIYVTMARRREIVELSEVGIDGAKLDFNISVEDSSPKDPVTGVTRRFGDNNSFR</sequence>
<reference evidence="2 3" key="1">
    <citation type="submission" date="2024-04" db="EMBL/GenBank/DDBJ databases">
        <title>Aurantiacibacter sp. DGU6 16S ribosomal RNA gene Genome sequencing and assembly.</title>
        <authorList>
            <person name="Park S."/>
        </authorList>
    </citation>
    <scope>NUCLEOTIDE SEQUENCE [LARGE SCALE GENOMIC DNA]</scope>
    <source>
        <strain evidence="2 3">DGU6</strain>
    </source>
</reference>
<gene>
    <name evidence="2" type="ORF">AAEO60_10685</name>
</gene>
<evidence type="ECO:0000256" key="1">
    <source>
        <dbReference type="SAM" id="MobiDB-lite"/>
    </source>
</evidence>
<accession>A0ABU9IGF6</accession>
<evidence type="ECO:0000313" key="2">
    <source>
        <dbReference type="EMBL" id="MEL1251139.1"/>
    </source>
</evidence>
<keyword evidence="3" id="KW-1185">Reference proteome</keyword>
<dbReference type="EMBL" id="JBBYHV010000002">
    <property type="protein sequence ID" value="MEL1251139.1"/>
    <property type="molecule type" value="Genomic_DNA"/>
</dbReference>
<dbReference type="Proteomes" id="UP001497045">
    <property type="component" value="Unassembled WGS sequence"/>
</dbReference>
<protein>
    <submittedName>
        <fullName evidence="2">Uncharacterized protein</fullName>
    </submittedName>
</protein>
<proteinExistence type="predicted"/>
<feature type="region of interest" description="Disordered" evidence="1">
    <location>
        <begin position="36"/>
        <end position="56"/>
    </location>
</feature>
<organism evidence="2 3">
    <name type="scientific">Aurantiacibacter gilvus</name>
    <dbReference type="NCBI Taxonomy" id="3139141"/>
    <lineage>
        <taxon>Bacteria</taxon>
        <taxon>Pseudomonadati</taxon>
        <taxon>Pseudomonadota</taxon>
        <taxon>Alphaproteobacteria</taxon>
        <taxon>Sphingomonadales</taxon>
        <taxon>Erythrobacteraceae</taxon>
        <taxon>Aurantiacibacter</taxon>
    </lineage>
</organism>
<comment type="caution">
    <text evidence="2">The sequence shown here is derived from an EMBL/GenBank/DDBJ whole genome shotgun (WGS) entry which is preliminary data.</text>
</comment>
<evidence type="ECO:0000313" key="3">
    <source>
        <dbReference type="Proteomes" id="UP001497045"/>
    </source>
</evidence>
<dbReference type="RefSeq" id="WP_341673701.1">
    <property type="nucleotide sequence ID" value="NZ_JBBYHV010000002.1"/>
</dbReference>
<name>A0ABU9IGF6_9SPHN</name>